<dbReference type="EMBL" id="FMVM01000008">
    <property type="protein sequence ID" value="SCY71758.1"/>
    <property type="molecule type" value="Genomic_DNA"/>
</dbReference>
<protein>
    <submittedName>
        <fullName evidence="1">Uncharacterized protein</fullName>
    </submittedName>
</protein>
<dbReference type="RefSeq" id="WP_090920032.1">
    <property type="nucleotide sequence ID" value="NZ_FMVM01000008.1"/>
</dbReference>
<reference evidence="2" key="1">
    <citation type="submission" date="2016-10" db="EMBL/GenBank/DDBJ databases">
        <authorList>
            <person name="Varghese N."/>
            <person name="Submissions S."/>
        </authorList>
    </citation>
    <scope>NUCLEOTIDE SEQUENCE [LARGE SCALE GENOMIC DNA]</scope>
    <source>
        <strain evidence="2">BL9</strain>
    </source>
</reference>
<evidence type="ECO:0000313" key="2">
    <source>
        <dbReference type="Proteomes" id="UP000198538"/>
    </source>
</evidence>
<sequence>MKMILNERQHAEEALEYGKMDKKPTKTLVCIAKYEFEQGYTPTEVQQMLDGFMSRNYADYNAVQWDAYLTRVVNQTANWIKKRKEELKSTMIEIENIPVTVTELQKIKELRSIRLEKLAFVMLVYSKINNLIHETKAYWINNDLKEIYSDCEMAVSKKDQGLLIYKLIQEGYLKESKRVDSTNVQVLFASEEDTIAFYVKRFDDFVLEYLRWKGANIKNCIVCGRNIHAKSNRMKYCKKCKKDKRN</sequence>
<evidence type="ECO:0000313" key="1">
    <source>
        <dbReference type="EMBL" id="SCY71758.1"/>
    </source>
</evidence>
<accession>A0A1G5I924</accession>
<gene>
    <name evidence="1" type="ORF">SAMN05720606_10874</name>
</gene>
<dbReference type="Proteomes" id="UP000198538">
    <property type="component" value="Unassembled WGS sequence"/>
</dbReference>
<organism evidence="1 2">
    <name type="scientific">Paenibacillus polysaccharolyticus</name>
    <dbReference type="NCBI Taxonomy" id="582692"/>
    <lineage>
        <taxon>Bacteria</taxon>
        <taxon>Bacillati</taxon>
        <taxon>Bacillota</taxon>
        <taxon>Bacilli</taxon>
        <taxon>Bacillales</taxon>
        <taxon>Paenibacillaceae</taxon>
        <taxon>Paenibacillus</taxon>
    </lineage>
</organism>
<dbReference type="AlphaFoldDB" id="A0A1G5I924"/>
<name>A0A1G5I924_9BACL</name>
<proteinExistence type="predicted"/>
<dbReference type="STRING" id="582692.SAMN05720606_10874"/>
<keyword evidence="2" id="KW-1185">Reference proteome</keyword>